<dbReference type="Gene3D" id="1.10.260.40">
    <property type="entry name" value="lambda repressor-like DNA-binding domains"/>
    <property type="match status" value="1"/>
</dbReference>
<protein>
    <submittedName>
        <fullName evidence="5">LacI family DNA-binding transcriptional regulator</fullName>
    </submittedName>
</protein>
<dbReference type="Proteomes" id="UP001325479">
    <property type="component" value="Chromosome"/>
</dbReference>
<dbReference type="SMART" id="SM00354">
    <property type="entry name" value="HTH_LACI"/>
    <property type="match status" value="1"/>
</dbReference>
<keyword evidence="2 5" id="KW-0238">DNA-binding</keyword>
<evidence type="ECO:0000259" key="4">
    <source>
        <dbReference type="PROSITE" id="PS50932"/>
    </source>
</evidence>
<dbReference type="PROSITE" id="PS50932">
    <property type="entry name" value="HTH_LACI_2"/>
    <property type="match status" value="1"/>
</dbReference>
<dbReference type="InterPro" id="IPR028082">
    <property type="entry name" value="Peripla_BP_I"/>
</dbReference>
<proteinExistence type="predicted"/>
<keyword evidence="6" id="KW-1185">Reference proteome</keyword>
<dbReference type="InterPro" id="IPR046335">
    <property type="entry name" value="LacI/GalR-like_sensor"/>
</dbReference>
<dbReference type="SUPFAM" id="SSF47413">
    <property type="entry name" value="lambda repressor-like DNA-binding domains"/>
    <property type="match status" value="1"/>
</dbReference>
<evidence type="ECO:0000256" key="2">
    <source>
        <dbReference type="ARBA" id="ARBA00023125"/>
    </source>
</evidence>
<dbReference type="InterPro" id="IPR010982">
    <property type="entry name" value="Lambda_DNA-bd_dom_sf"/>
</dbReference>
<gene>
    <name evidence="5" type="ORF">U0042_05460</name>
</gene>
<dbReference type="GO" id="GO:0003677">
    <property type="term" value="F:DNA binding"/>
    <property type="evidence" value="ECO:0007669"/>
    <property type="project" value="UniProtKB-KW"/>
</dbReference>
<keyword evidence="1" id="KW-0805">Transcription regulation</keyword>
<dbReference type="Gene3D" id="3.40.50.2300">
    <property type="match status" value="2"/>
</dbReference>
<organism evidence="5 6">
    <name type="scientific">Paraburkholderia kururiensis</name>
    <dbReference type="NCBI Taxonomy" id="984307"/>
    <lineage>
        <taxon>Bacteria</taxon>
        <taxon>Pseudomonadati</taxon>
        <taxon>Pseudomonadota</taxon>
        <taxon>Betaproteobacteria</taxon>
        <taxon>Burkholderiales</taxon>
        <taxon>Burkholderiaceae</taxon>
        <taxon>Paraburkholderia</taxon>
    </lineage>
</organism>
<dbReference type="PROSITE" id="PS00356">
    <property type="entry name" value="HTH_LACI_1"/>
    <property type="match status" value="1"/>
</dbReference>
<evidence type="ECO:0000256" key="1">
    <source>
        <dbReference type="ARBA" id="ARBA00023015"/>
    </source>
</evidence>
<sequence>MVTLAEVARRAKVTGATVSNVLRNPQKVKPETVERVMAAIRELGYRPNLTARALAQGRTSTLALMLSNIANPFYPEFVLAAEREARKRGYFLLVCNTDDDPAITRAYLDQIAGTLAAGVIVMNTDLAERELVEVAGRGAAVVLCMWEHVQPTRALPCVTVDFAAAGALAAGHLSELGHRKFGALVGEGSGGPQTVRVAGFESGLAARGHAAKSLVAARTRDSIEGGYEAAMTLLRKHSALTALFATNDLMAIGAMQAAADLGKRVPDDLSVIGITDIQLSHQFRPALTTVRFPTAEIAARSITLALEMVEGTAPAQEMYAVRGPELVVRESTGPAPPRRRG</sequence>
<dbReference type="CDD" id="cd01392">
    <property type="entry name" value="HTH_LacI"/>
    <property type="match status" value="1"/>
</dbReference>
<evidence type="ECO:0000256" key="3">
    <source>
        <dbReference type="ARBA" id="ARBA00023163"/>
    </source>
</evidence>
<name>A0ABZ0WP45_9BURK</name>
<dbReference type="SUPFAM" id="SSF53822">
    <property type="entry name" value="Periplasmic binding protein-like I"/>
    <property type="match status" value="1"/>
</dbReference>
<evidence type="ECO:0000313" key="5">
    <source>
        <dbReference type="EMBL" id="WQD79152.1"/>
    </source>
</evidence>
<accession>A0ABZ0WP45</accession>
<evidence type="ECO:0000313" key="6">
    <source>
        <dbReference type="Proteomes" id="UP001325479"/>
    </source>
</evidence>
<dbReference type="PANTHER" id="PTHR30146:SF138">
    <property type="entry name" value="TRANSCRIPTIONAL REGULATORY PROTEIN"/>
    <property type="match status" value="1"/>
</dbReference>
<feature type="domain" description="HTH lacI-type" evidence="4">
    <location>
        <begin position="2"/>
        <end position="56"/>
    </location>
</feature>
<keyword evidence="3" id="KW-0804">Transcription</keyword>
<dbReference type="InterPro" id="IPR000843">
    <property type="entry name" value="HTH_LacI"/>
</dbReference>
<dbReference type="EMBL" id="CP139965">
    <property type="protein sequence ID" value="WQD79152.1"/>
    <property type="molecule type" value="Genomic_DNA"/>
</dbReference>
<dbReference type="Pfam" id="PF00356">
    <property type="entry name" value="LacI"/>
    <property type="match status" value="1"/>
</dbReference>
<reference evidence="5 6" key="1">
    <citation type="submission" date="2023-12" db="EMBL/GenBank/DDBJ databases">
        <title>Genome sequencing and assembly of bacterial species from a model synthetic community.</title>
        <authorList>
            <person name="Hogle S.L."/>
        </authorList>
    </citation>
    <scope>NUCLEOTIDE SEQUENCE [LARGE SCALE GENOMIC DNA]</scope>
    <source>
        <strain evidence="5 6">HAMBI 2494</strain>
    </source>
</reference>
<dbReference type="Pfam" id="PF13377">
    <property type="entry name" value="Peripla_BP_3"/>
    <property type="match status" value="1"/>
</dbReference>
<dbReference type="RefSeq" id="WP_114814454.1">
    <property type="nucleotide sequence ID" value="NZ_CP139965.1"/>
</dbReference>
<dbReference type="PANTHER" id="PTHR30146">
    <property type="entry name" value="LACI-RELATED TRANSCRIPTIONAL REPRESSOR"/>
    <property type="match status" value="1"/>
</dbReference>